<keyword evidence="15" id="KW-1185">Reference proteome</keyword>
<evidence type="ECO:0000313" key="15">
    <source>
        <dbReference type="Proteomes" id="UP001158576"/>
    </source>
</evidence>
<feature type="disulfide bond" evidence="9">
    <location>
        <begin position="521"/>
        <end position="548"/>
    </location>
</feature>
<dbReference type="Pfam" id="PF00045">
    <property type="entry name" value="Hemopexin"/>
    <property type="match status" value="2"/>
</dbReference>
<dbReference type="PANTHER" id="PTHR10201">
    <property type="entry name" value="MATRIX METALLOPROTEINASE"/>
    <property type="match status" value="1"/>
</dbReference>
<keyword evidence="5" id="KW-0378">Hydrolase</keyword>
<dbReference type="InterPro" id="IPR036365">
    <property type="entry name" value="PGBD-like_sf"/>
</dbReference>
<dbReference type="SUPFAM" id="SSF47090">
    <property type="entry name" value="PGBD-like"/>
    <property type="match status" value="1"/>
</dbReference>
<evidence type="ECO:0000313" key="14">
    <source>
        <dbReference type="EMBL" id="CAG5102533.1"/>
    </source>
</evidence>
<keyword evidence="3" id="KW-0479">Metal-binding</keyword>
<protein>
    <submittedName>
        <fullName evidence="14">Oidioi.mRNA.OKI2018_I69.chr1.g345.t1.cds</fullName>
    </submittedName>
</protein>
<feature type="domain" description="Fibronectin type-II" evidence="13">
    <location>
        <begin position="444"/>
        <end position="492"/>
    </location>
</feature>
<evidence type="ECO:0000256" key="4">
    <source>
        <dbReference type="ARBA" id="ARBA00022737"/>
    </source>
</evidence>
<name>A0ABN7SNZ7_OIKDI</name>
<evidence type="ECO:0000256" key="8">
    <source>
        <dbReference type="ARBA" id="ARBA00023157"/>
    </source>
</evidence>
<dbReference type="SUPFAM" id="SSF50923">
    <property type="entry name" value="Hemopexin-like domain"/>
    <property type="match status" value="1"/>
</dbReference>
<dbReference type="PROSITE" id="PS00023">
    <property type="entry name" value="FN2_1"/>
    <property type="match status" value="1"/>
</dbReference>
<comment type="similarity">
    <text evidence="1">Belongs to the peptidase M10A family.</text>
</comment>
<keyword evidence="4" id="KW-0677">Repeat</keyword>
<feature type="domain" description="Fibronectin type-II" evidence="13">
    <location>
        <begin position="502"/>
        <end position="550"/>
    </location>
</feature>
<dbReference type="PRINTS" id="PR00138">
    <property type="entry name" value="MATRIXIN"/>
</dbReference>
<evidence type="ECO:0000256" key="6">
    <source>
        <dbReference type="ARBA" id="ARBA00022833"/>
    </source>
</evidence>
<evidence type="ECO:0000256" key="9">
    <source>
        <dbReference type="PROSITE-ProRule" id="PRU00479"/>
    </source>
</evidence>
<keyword evidence="12" id="KW-0732">Signal</keyword>
<dbReference type="PRINTS" id="PR00013">
    <property type="entry name" value="FNTYPEII"/>
</dbReference>
<dbReference type="Gene3D" id="3.40.390.10">
    <property type="entry name" value="Collagenase (Catalytic Domain)"/>
    <property type="match status" value="2"/>
</dbReference>
<dbReference type="SMART" id="SM00059">
    <property type="entry name" value="FN2"/>
    <property type="match status" value="3"/>
</dbReference>
<dbReference type="PROSITE" id="PS51642">
    <property type="entry name" value="HEMOPEXIN_2"/>
    <property type="match status" value="2"/>
</dbReference>
<keyword evidence="6" id="KW-0862">Zinc</keyword>
<proteinExistence type="inferred from homology"/>
<dbReference type="InterPro" id="IPR018487">
    <property type="entry name" value="Hemopexin-like_repeat"/>
</dbReference>
<dbReference type="InterPro" id="IPR001818">
    <property type="entry name" value="Pept_M10_metallopeptidase"/>
</dbReference>
<feature type="disulfide bond" evidence="9">
    <location>
        <begin position="463"/>
        <end position="490"/>
    </location>
</feature>
<comment type="caution">
    <text evidence="9">Lacks conserved residue(s) required for the propagation of feature annotation.</text>
</comment>
<feature type="repeat" description="Hemopexin" evidence="10">
    <location>
        <begin position="725"/>
        <end position="778"/>
    </location>
</feature>
<feature type="disulfide bond" evidence="9">
    <location>
        <begin position="507"/>
        <end position="533"/>
    </location>
</feature>
<dbReference type="InterPro" id="IPR006026">
    <property type="entry name" value="Peptidase_Metallo"/>
</dbReference>
<dbReference type="InterPro" id="IPR024079">
    <property type="entry name" value="MetalloPept_cat_dom_sf"/>
</dbReference>
<evidence type="ECO:0000256" key="7">
    <source>
        <dbReference type="ARBA" id="ARBA00023049"/>
    </source>
</evidence>
<reference evidence="14 15" key="1">
    <citation type="submission" date="2021-04" db="EMBL/GenBank/DDBJ databases">
        <authorList>
            <person name="Bliznina A."/>
        </authorList>
    </citation>
    <scope>NUCLEOTIDE SEQUENCE [LARGE SCALE GENOMIC DNA]</scope>
</reference>
<feature type="signal peptide" evidence="12">
    <location>
        <begin position="1"/>
        <end position="16"/>
    </location>
</feature>
<evidence type="ECO:0000256" key="12">
    <source>
        <dbReference type="SAM" id="SignalP"/>
    </source>
</evidence>
<dbReference type="SMART" id="SM00235">
    <property type="entry name" value="ZnMc"/>
    <property type="match status" value="1"/>
</dbReference>
<feature type="repeat" description="Hemopexin" evidence="10">
    <location>
        <begin position="674"/>
        <end position="724"/>
    </location>
</feature>
<dbReference type="Proteomes" id="UP001158576">
    <property type="component" value="Chromosome 1"/>
</dbReference>
<dbReference type="InterPro" id="IPR013806">
    <property type="entry name" value="Kringle-like"/>
</dbReference>
<dbReference type="SUPFAM" id="SSF57440">
    <property type="entry name" value="Kringle-like"/>
    <property type="match status" value="3"/>
</dbReference>
<feature type="compositionally biased region" description="Polar residues" evidence="11">
    <location>
        <begin position="248"/>
        <end position="258"/>
    </location>
</feature>
<evidence type="ECO:0000259" key="13">
    <source>
        <dbReference type="PROSITE" id="PS51092"/>
    </source>
</evidence>
<evidence type="ECO:0000256" key="2">
    <source>
        <dbReference type="ARBA" id="ARBA00022670"/>
    </source>
</evidence>
<dbReference type="InterPro" id="IPR021190">
    <property type="entry name" value="Pept_M10A"/>
</dbReference>
<dbReference type="PANTHER" id="PTHR10201:SF323">
    <property type="entry name" value="MATRIX METALLOPROTEINASE-21"/>
    <property type="match status" value="1"/>
</dbReference>
<dbReference type="Pfam" id="PF00413">
    <property type="entry name" value="Peptidase_M10"/>
    <property type="match status" value="2"/>
</dbReference>
<feature type="chain" id="PRO_5045783621" evidence="12">
    <location>
        <begin position="17"/>
        <end position="942"/>
    </location>
</feature>
<dbReference type="PROSITE" id="PS51092">
    <property type="entry name" value="FN2_2"/>
    <property type="match status" value="3"/>
</dbReference>
<dbReference type="Gene3D" id="2.110.10.10">
    <property type="entry name" value="Hemopexin-like domain"/>
    <property type="match status" value="1"/>
</dbReference>
<feature type="region of interest" description="Disordered" evidence="11">
    <location>
        <begin position="242"/>
        <end position="267"/>
    </location>
</feature>
<dbReference type="InterPro" id="IPR036943">
    <property type="entry name" value="FN_type2_sf"/>
</dbReference>
<feature type="compositionally biased region" description="Low complexity" evidence="11">
    <location>
        <begin position="629"/>
        <end position="654"/>
    </location>
</feature>
<feature type="region of interest" description="Disordered" evidence="11">
    <location>
        <begin position="626"/>
        <end position="663"/>
    </location>
</feature>
<evidence type="ECO:0000256" key="3">
    <source>
        <dbReference type="ARBA" id="ARBA00022723"/>
    </source>
</evidence>
<accession>A0ABN7SNZ7</accession>
<feature type="domain" description="Fibronectin type-II" evidence="13">
    <location>
        <begin position="387"/>
        <end position="434"/>
    </location>
</feature>
<keyword evidence="7" id="KW-0482">Metalloprotease</keyword>
<dbReference type="CDD" id="cd00062">
    <property type="entry name" value="FN2"/>
    <property type="match status" value="3"/>
</dbReference>
<evidence type="ECO:0000256" key="1">
    <source>
        <dbReference type="ARBA" id="ARBA00010370"/>
    </source>
</evidence>
<evidence type="ECO:0000256" key="10">
    <source>
        <dbReference type="PROSITE-ProRule" id="PRU01011"/>
    </source>
</evidence>
<organism evidence="14 15">
    <name type="scientific">Oikopleura dioica</name>
    <name type="common">Tunicate</name>
    <dbReference type="NCBI Taxonomy" id="34765"/>
    <lineage>
        <taxon>Eukaryota</taxon>
        <taxon>Metazoa</taxon>
        <taxon>Chordata</taxon>
        <taxon>Tunicata</taxon>
        <taxon>Appendicularia</taxon>
        <taxon>Copelata</taxon>
        <taxon>Oikopleuridae</taxon>
        <taxon>Oikopleura</taxon>
    </lineage>
</organism>
<sequence>MKLSFYLLLLEATVDGQRGGAPGSFRDRPKVPINSQWQPSAPGVSASRVIKNYSETEKQLIFEQYQIIARIPHELSLSEKISRVADSVDSRDRSLTNELVSLLEDKMKTLPNYFRSSGKGPIAMSARNRDLPNWVPKQLHFGHLGPPGEKQDEIHIKRGRLNPGSMEHFKNIEPPGRISSKSFSEEEVLLDFAQRFGYTEKNAQIAKNSIPGIVKKIQKQYGLRETGILDQQLMEVLEKPRCGKPDFESQNQSRSKNTGPAKYQIGGPAWPGNTVSYSMFGYSNDLPIEIQDDTVDKAFHEWEKVANLRPVNLGPADDSADIKISFGRGDHWDGYPFDGQHGTLAHAFFNDPGYPNDLEGDAHFDEDEFWTLGEGRITKAVGKHLEGGNYYCKFPFSKDGIEHRSCLKYKNTDFTWCSLTYDYDKDKKWGFCGEGSLYTYGGNAEGEACNFPFDFQGKTYHSCTTDGRTDGYLWCSPDRRYEDKDRYGFCPAHPNDAIGGNANGKRCHFPFIFQSNSYSSCTTVGRTDNLLWCATTDNYDNDGEWGFCDGGEYSFFLVAVHEFGHSLGLGHSNNPEAVMYPSYHFTKNFKMPADDIYGIQQLYGPPTGTSRPTTTTRMTHPTKFPEMETTTTRQSTRPTRSTTTERWTTRSRTTYKPDIDDNERPNYDDNSLCDGDFDSILQWGSETFIFKGRELWRITGEHHFYDQKWSMRGPLQVESYWAGLPSHIDAVYMVPDGLNLPWSTGNVRFFSGAQYWEYNGNRILPGFPKSITELGLPKNMRLTAAINRRTGKNDDYRRYTYLIAGRFISIFDEKENRIVKRISTRRLGIPGLRYSSRIKAAFEGSDDGYSFFFVNDLFYAKLDGTRSRTIVGNIEEFVHCCGATNSYYENEEKVTEGKGGEHCYSDISSDDSLHSPELMKASPYFFRRPNSGRRFSDSLTGI</sequence>
<evidence type="ECO:0000256" key="11">
    <source>
        <dbReference type="SAM" id="MobiDB-lite"/>
    </source>
</evidence>
<dbReference type="Gene3D" id="2.10.10.10">
    <property type="entry name" value="Fibronectin, type II, collagen-binding"/>
    <property type="match status" value="2"/>
</dbReference>
<keyword evidence="8 9" id="KW-1015">Disulfide bond</keyword>
<dbReference type="InterPro" id="IPR036375">
    <property type="entry name" value="Hemopexin-like_dom_sf"/>
</dbReference>
<dbReference type="Pfam" id="PF00040">
    <property type="entry name" value="fn2"/>
    <property type="match status" value="2"/>
</dbReference>
<dbReference type="SUPFAM" id="SSF55486">
    <property type="entry name" value="Metalloproteases ('zincins'), catalytic domain"/>
    <property type="match status" value="1"/>
</dbReference>
<dbReference type="SMART" id="SM00120">
    <property type="entry name" value="HX"/>
    <property type="match status" value="4"/>
</dbReference>
<keyword evidence="2" id="KW-0645">Protease</keyword>
<gene>
    <name evidence="14" type="ORF">OKIOD_LOCUS9110</name>
</gene>
<evidence type="ECO:0000256" key="5">
    <source>
        <dbReference type="ARBA" id="ARBA00022801"/>
    </source>
</evidence>
<feature type="disulfide bond" evidence="9">
    <location>
        <begin position="449"/>
        <end position="475"/>
    </location>
</feature>
<dbReference type="InterPro" id="IPR000562">
    <property type="entry name" value="FN_type2_dom"/>
</dbReference>
<dbReference type="EMBL" id="OU015566">
    <property type="protein sequence ID" value="CAG5102533.1"/>
    <property type="molecule type" value="Genomic_DNA"/>
</dbReference>